<organism evidence="2 3">
    <name type="scientific">Sphaeroforma arctica JP610</name>
    <dbReference type="NCBI Taxonomy" id="667725"/>
    <lineage>
        <taxon>Eukaryota</taxon>
        <taxon>Ichthyosporea</taxon>
        <taxon>Ichthyophonida</taxon>
        <taxon>Sphaeroforma</taxon>
    </lineage>
</organism>
<feature type="non-terminal residue" evidence="2">
    <location>
        <position position="1"/>
    </location>
</feature>
<protein>
    <submittedName>
        <fullName evidence="2">Uncharacterized protein</fullName>
    </submittedName>
</protein>
<feature type="compositionally biased region" description="Low complexity" evidence="1">
    <location>
        <begin position="250"/>
        <end position="259"/>
    </location>
</feature>
<dbReference type="GeneID" id="25904853"/>
<feature type="region of interest" description="Disordered" evidence="1">
    <location>
        <begin position="239"/>
        <end position="261"/>
    </location>
</feature>
<keyword evidence="3" id="KW-1185">Reference proteome</keyword>
<sequence>VTGCVSASEVARVLYARAVVCGETCRCKAGQCVASAYDYNDMGVLTPLRDIPVPAKCTESSQRLRCTNNRARECYLGLLGGVTAFSIQTGGDDISVEWRHNLQSMTLVLEIGGAAERSIRARMAVTRSLSDLLLSDALPQILLKCADIATRLLLVLTVLQDDDDETIRKEVAQVAHALTPHKASESLSVCINLHPEVALERILAYIEGMDADVTWPLMLGATGLSRAADVATRALKHVQTPDLNSDDSTQDTSYSDASAGSHDYAETGSSALFVMEDSNVYIDPLARTTIFARSLTRITKQLVGSSTRYLEVVVATLNEILEGMSCADLEIGIDCAEKRYTIAQVAQLYSAWLAIRSIVEALTHYDHHKELYPNCQANEDYAEVSSQLQRATASLNAVLGLRTINSMPGMVLDVANDIRNKLAAHCLAK</sequence>
<dbReference type="RefSeq" id="XP_014157310.1">
    <property type="nucleotide sequence ID" value="XM_014301835.1"/>
</dbReference>
<dbReference type="EMBL" id="KQ241836">
    <property type="protein sequence ID" value="KNC83408.1"/>
    <property type="molecule type" value="Genomic_DNA"/>
</dbReference>
<dbReference type="Proteomes" id="UP000054560">
    <property type="component" value="Unassembled WGS sequence"/>
</dbReference>
<gene>
    <name evidence="2" type="ORF">SARC_04349</name>
</gene>
<proteinExistence type="predicted"/>
<dbReference type="AlphaFoldDB" id="A0A0L0G568"/>
<evidence type="ECO:0000313" key="3">
    <source>
        <dbReference type="Proteomes" id="UP000054560"/>
    </source>
</evidence>
<evidence type="ECO:0000313" key="2">
    <source>
        <dbReference type="EMBL" id="KNC83408.1"/>
    </source>
</evidence>
<evidence type="ECO:0000256" key="1">
    <source>
        <dbReference type="SAM" id="MobiDB-lite"/>
    </source>
</evidence>
<name>A0A0L0G568_9EUKA</name>
<accession>A0A0L0G568</accession>
<reference evidence="2 3" key="1">
    <citation type="submission" date="2011-02" db="EMBL/GenBank/DDBJ databases">
        <title>The Genome Sequence of Sphaeroforma arctica JP610.</title>
        <authorList>
            <consortium name="The Broad Institute Genome Sequencing Platform"/>
            <person name="Russ C."/>
            <person name="Cuomo C."/>
            <person name="Young S.K."/>
            <person name="Zeng Q."/>
            <person name="Gargeya S."/>
            <person name="Alvarado L."/>
            <person name="Berlin A."/>
            <person name="Chapman S.B."/>
            <person name="Chen Z."/>
            <person name="Freedman E."/>
            <person name="Gellesch M."/>
            <person name="Goldberg J."/>
            <person name="Griggs A."/>
            <person name="Gujja S."/>
            <person name="Heilman E."/>
            <person name="Heiman D."/>
            <person name="Howarth C."/>
            <person name="Mehta T."/>
            <person name="Neiman D."/>
            <person name="Pearson M."/>
            <person name="Roberts A."/>
            <person name="Saif S."/>
            <person name="Shea T."/>
            <person name="Shenoy N."/>
            <person name="Sisk P."/>
            <person name="Stolte C."/>
            <person name="Sykes S."/>
            <person name="White J."/>
            <person name="Yandava C."/>
            <person name="Burger G."/>
            <person name="Gray M.W."/>
            <person name="Holland P.W.H."/>
            <person name="King N."/>
            <person name="Lang F.B.F."/>
            <person name="Roger A.J."/>
            <person name="Ruiz-Trillo I."/>
            <person name="Haas B."/>
            <person name="Nusbaum C."/>
            <person name="Birren B."/>
        </authorList>
    </citation>
    <scope>NUCLEOTIDE SEQUENCE [LARGE SCALE GENOMIC DNA]</scope>
    <source>
        <strain evidence="2 3">JP610</strain>
    </source>
</reference>